<protein>
    <submittedName>
        <fullName evidence="7">Elongation of fatty acids protein 2</fullName>
    </submittedName>
</protein>
<reference evidence="9 10" key="1">
    <citation type="submission" date="2020-04" db="EMBL/GenBank/DDBJ databases">
        <title>Perkinsus olseni comparative genomics.</title>
        <authorList>
            <person name="Bogema D.R."/>
        </authorList>
    </citation>
    <scope>NUCLEOTIDE SEQUENCE [LARGE SCALE GENOMIC DNA]</scope>
    <source>
        <strain evidence="7">ATCC PRA-179</strain>
        <strain evidence="8">ATCC PRA-31</strain>
    </source>
</reference>
<evidence type="ECO:0000313" key="8">
    <source>
        <dbReference type="EMBL" id="KAF4664197.1"/>
    </source>
</evidence>
<dbReference type="InterPro" id="IPR029060">
    <property type="entry name" value="PIN-like_dom_sf"/>
</dbReference>
<feature type="domain" description="XPG-I" evidence="6">
    <location>
        <begin position="163"/>
        <end position="250"/>
    </location>
</feature>
<dbReference type="PRINTS" id="PR00853">
    <property type="entry name" value="XPGRADSUPER"/>
</dbReference>
<dbReference type="GO" id="GO:0004518">
    <property type="term" value="F:nuclease activity"/>
    <property type="evidence" value="ECO:0007669"/>
    <property type="project" value="UniProtKB-KW"/>
</dbReference>
<evidence type="ECO:0000256" key="4">
    <source>
        <dbReference type="ARBA" id="ARBA00023128"/>
    </source>
</evidence>
<dbReference type="EMBL" id="JABANN010000266">
    <property type="protein sequence ID" value="KAF4664197.1"/>
    <property type="molecule type" value="Genomic_DNA"/>
</dbReference>
<dbReference type="EMBL" id="JABAHT010000262">
    <property type="protein sequence ID" value="KAF4659595.1"/>
    <property type="molecule type" value="Genomic_DNA"/>
</dbReference>
<evidence type="ECO:0000259" key="6">
    <source>
        <dbReference type="Pfam" id="PF00867"/>
    </source>
</evidence>
<organism evidence="7 9">
    <name type="scientific">Perkinsus olseni</name>
    <name type="common">Perkinsus atlanticus</name>
    <dbReference type="NCBI Taxonomy" id="32597"/>
    <lineage>
        <taxon>Eukaryota</taxon>
        <taxon>Sar</taxon>
        <taxon>Alveolata</taxon>
        <taxon>Perkinsozoa</taxon>
        <taxon>Perkinsea</taxon>
        <taxon>Perkinsida</taxon>
        <taxon>Perkinsidae</taxon>
        <taxon>Perkinsus</taxon>
    </lineage>
</organism>
<dbReference type="AlphaFoldDB" id="A0A7J6LJZ7"/>
<evidence type="ECO:0000256" key="1">
    <source>
        <dbReference type="ARBA" id="ARBA00022553"/>
    </source>
</evidence>
<dbReference type="OrthoDB" id="1937206at2759"/>
<dbReference type="Proteomes" id="UP000572268">
    <property type="component" value="Unassembled WGS sequence"/>
</dbReference>
<keyword evidence="2" id="KW-0540">Nuclease</keyword>
<keyword evidence="4" id="KW-0496">Mitochondrion</keyword>
<evidence type="ECO:0000313" key="7">
    <source>
        <dbReference type="EMBL" id="KAF4659595.1"/>
    </source>
</evidence>
<dbReference type="InterPro" id="IPR006085">
    <property type="entry name" value="XPG_DNA_repair_N"/>
</dbReference>
<dbReference type="SUPFAM" id="SSF88723">
    <property type="entry name" value="PIN domain-like"/>
    <property type="match status" value="1"/>
</dbReference>
<name>A0A7J6LJZ7_PEROL</name>
<dbReference type="InterPro" id="IPR006084">
    <property type="entry name" value="XPG/Rad2"/>
</dbReference>
<evidence type="ECO:0000256" key="2">
    <source>
        <dbReference type="ARBA" id="ARBA00022722"/>
    </source>
</evidence>
<proteinExistence type="predicted"/>
<comment type="caution">
    <text evidence="7">The sequence shown here is derived from an EMBL/GenBank/DDBJ whole genome shotgun (WGS) entry which is preliminary data.</text>
</comment>
<dbReference type="Gene3D" id="3.40.50.1010">
    <property type="entry name" value="5'-nuclease"/>
    <property type="match status" value="1"/>
</dbReference>
<dbReference type="InterPro" id="IPR036279">
    <property type="entry name" value="5-3_exonuclease_C_sf"/>
</dbReference>
<keyword evidence="3" id="KW-0378">Hydrolase</keyword>
<evidence type="ECO:0000313" key="9">
    <source>
        <dbReference type="Proteomes" id="UP000570595"/>
    </source>
</evidence>
<dbReference type="PANTHER" id="PTHR11081">
    <property type="entry name" value="FLAP ENDONUCLEASE FAMILY MEMBER"/>
    <property type="match status" value="1"/>
</dbReference>
<feature type="domain" description="XPG N-terminal" evidence="5">
    <location>
        <begin position="1"/>
        <end position="99"/>
    </location>
</feature>
<gene>
    <name evidence="7" type="primary">FEN1_1</name>
    <name evidence="8" type="synonym">FEN1</name>
    <name evidence="8" type="ORF">FOL46_004353</name>
    <name evidence="7" type="ORF">FOZ61_004630</name>
</gene>
<accession>A0A7J6LJZ7</accession>
<dbReference type="SUPFAM" id="SSF47807">
    <property type="entry name" value="5' to 3' exonuclease, C-terminal subdomain"/>
    <property type="match status" value="1"/>
</dbReference>
<dbReference type="Pfam" id="PF00867">
    <property type="entry name" value="XPG_I"/>
    <property type="match status" value="1"/>
</dbReference>
<sequence>MGVNGLWAALSKGHPGVFTRIPLPPYAVSNITRSTLLEGRQLYVDATMFLYRFTSSSHRLSMNQVMDRFSRLSFALKLLSGRRPIFVFDAKPSKIKQRHCLNQRWALRTAYAAAALAKVEKEYSDEEEVTAVPPPRLAPAHADLRLGVWWSCMWRNFFVRGLSLVRAPDGWDAEAVCAKLAARCDGVVVSEDGDALAFGAPAILRNVWRYRVVDDDDQPAAELVDRAAVEGALGVSPREFVEVCVLAGCDFASHLPNLGFTVASRAVREHGGIGEYLRHRELNDSDFKLIKLFALAFDWKAAVECFDRELSEDEVKSLVRTDHDRAIVATCLLYGARDSLQTGMDRISSTLNLCKGAISRRVTNVLEPTLDPEAFFADCPWRQQFGYLTYSHVCRKNAIKNGIFAARDGLGMRRYVGGKGRVFERARRRRPENFMQIENWRMTRIFEPSLSLEDMPSLVLLLGPWRYRMAHVARQEVQTTQGILSTVQDTNEVRLSLVVQEGATAPAEQRCTD</sequence>
<keyword evidence="1" id="KW-0597">Phosphoprotein</keyword>
<dbReference type="Gene3D" id="1.10.150.20">
    <property type="entry name" value="5' to 3' exonuclease, C-terminal subdomain"/>
    <property type="match status" value="1"/>
</dbReference>
<dbReference type="GO" id="GO:0016787">
    <property type="term" value="F:hydrolase activity"/>
    <property type="evidence" value="ECO:0007669"/>
    <property type="project" value="UniProtKB-KW"/>
</dbReference>
<dbReference type="Pfam" id="PF00752">
    <property type="entry name" value="XPG_N"/>
    <property type="match status" value="1"/>
</dbReference>
<dbReference type="Proteomes" id="UP000570595">
    <property type="component" value="Unassembled WGS sequence"/>
</dbReference>
<evidence type="ECO:0000259" key="5">
    <source>
        <dbReference type="Pfam" id="PF00752"/>
    </source>
</evidence>
<evidence type="ECO:0000256" key="3">
    <source>
        <dbReference type="ARBA" id="ARBA00022801"/>
    </source>
</evidence>
<dbReference type="InterPro" id="IPR006086">
    <property type="entry name" value="XPG-I_dom"/>
</dbReference>
<evidence type="ECO:0000313" key="10">
    <source>
        <dbReference type="Proteomes" id="UP000572268"/>
    </source>
</evidence>